<dbReference type="EMBL" id="BSOG01000004">
    <property type="protein sequence ID" value="GLR14531.1"/>
    <property type="molecule type" value="Genomic_DNA"/>
</dbReference>
<comment type="caution">
    <text evidence="2">The sequence shown here is derived from an EMBL/GenBank/DDBJ whole genome shotgun (WGS) entry which is preliminary data.</text>
</comment>
<sequence>MNKLLGTVAMALLGCSALAAPGDDYVKKCAPSTLDIFWYAGTVSCMYGSFPSNGTLFGYQEKTMSAWVTLYTPDRSQFCHAQVPFSHVERRPNGETCTMVPKQPFPTVSVQDRECHSKLHNGWIVWSDASGASPSPATAEIELDPFSTGQFVPSGTQFEFRSGRGTATFRVRLTANGQVGSWAYATTTRLCSWDDGRH</sequence>
<feature type="signal peptide" evidence="1">
    <location>
        <begin position="1"/>
        <end position="19"/>
    </location>
</feature>
<evidence type="ECO:0008006" key="4">
    <source>
        <dbReference type="Google" id="ProtNLM"/>
    </source>
</evidence>
<keyword evidence="1" id="KW-0732">Signal</keyword>
<keyword evidence="3" id="KW-1185">Reference proteome</keyword>
<dbReference type="Proteomes" id="UP001156706">
    <property type="component" value="Unassembled WGS sequence"/>
</dbReference>
<dbReference type="RefSeq" id="WP_284197599.1">
    <property type="nucleotide sequence ID" value="NZ_BSOG01000004.1"/>
</dbReference>
<dbReference type="PROSITE" id="PS51257">
    <property type="entry name" value="PROKAR_LIPOPROTEIN"/>
    <property type="match status" value="1"/>
</dbReference>
<evidence type="ECO:0000313" key="3">
    <source>
        <dbReference type="Proteomes" id="UP001156706"/>
    </source>
</evidence>
<evidence type="ECO:0000256" key="1">
    <source>
        <dbReference type="SAM" id="SignalP"/>
    </source>
</evidence>
<organism evidence="2 3">
    <name type="scientific">Chitinimonas prasina</name>
    <dbReference type="NCBI Taxonomy" id="1434937"/>
    <lineage>
        <taxon>Bacteria</taxon>
        <taxon>Pseudomonadati</taxon>
        <taxon>Pseudomonadota</taxon>
        <taxon>Betaproteobacteria</taxon>
        <taxon>Neisseriales</taxon>
        <taxon>Chitinibacteraceae</taxon>
        <taxon>Chitinimonas</taxon>
    </lineage>
</organism>
<evidence type="ECO:0000313" key="2">
    <source>
        <dbReference type="EMBL" id="GLR14531.1"/>
    </source>
</evidence>
<name>A0ABQ5YIU7_9NEIS</name>
<gene>
    <name evidence="2" type="ORF">GCM10007907_33210</name>
</gene>
<feature type="chain" id="PRO_5045989262" description="Secreted protein" evidence="1">
    <location>
        <begin position="20"/>
        <end position="198"/>
    </location>
</feature>
<proteinExistence type="predicted"/>
<accession>A0ABQ5YIU7</accession>
<protein>
    <recommendedName>
        <fullName evidence="4">Secreted protein</fullName>
    </recommendedName>
</protein>
<reference evidence="3" key="1">
    <citation type="journal article" date="2019" name="Int. J. Syst. Evol. Microbiol.">
        <title>The Global Catalogue of Microorganisms (GCM) 10K type strain sequencing project: providing services to taxonomists for standard genome sequencing and annotation.</title>
        <authorList>
            <consortium name="The Broad Institute Genomics Platform"/>
            <consortium name="The Broad Institute Genome Sequencing Center for Infectious Disease"/>
            <person name="Wu L."/>
            <person name="Ma J."/>
        </authorList>
    </citation>
    <scope>NUCLEOTIDE SEQUENCE [LARGE SCALE GENOMIC DNA]</scope>
    <source>
        <strain evidence="3">NBRC 110044</strain>
    </source>
</reference>